<feature type="compositionally biased region" description="Polar residues" evidence="1">
    <location>
        <begin position="343"/>
        <end position="357"/>
    </location>
</feature>
<dbReference type="CDD" id="cd00761">
    <property type="entry name" value="Glyco_tranf_GTA_type"/>
    <property type="match status" value="1"/>
</dbReference>
<feature type="region of interest" description="Disordered" evidence="1">
    <location>
        <begin position="328"/>
        <end position="357"/>
    </location>
</feature>
<dbReference type="Pfam" id="PF00535">
    <property type="entry name" value="Glycos_transf_2"/>
    <property type="match status" value="1"/>
</dbReference>
<evidence type="ECO:0000313" key="4">
    <source>
        <dbReference type="Proteomes" id="UP001268256"/>
    </source>
</evidence>
<keyword evidence="4" id="KW-1185">Reference proteome</keyword>
<dbReference type="Proteomes" id="UP001268256">
    <property type="component" value="Unassembled WGS sequence"/>
</dbReference>
<evidence type="ECO:0000256" key="1">
    <source>
        <dbReference type="SAM" id="MobiDB-lite"/>
    </source>
</evidence>
<comment type="caution">
    <text evidence="3">The sequence shown here is derived from an EMBL/GenBank/DDBJ whole genome shotgun (WGS) entry which is preliminary data.</text>
</comment>
<protein>
    <submittedName>
        <fullName evidence="3">Glycosyltransferase</fullName>
        <ecNumber evidence="3">2.4.-.-</ecNumber>
    </submittedName>
</protein>
<dbReference type="EC" id="2.4.-.-" evidence="3"/>
<feature type="domain" description="Glycosyltransferase 2-like" evidence="2">
    <location>
        <begin position="5"/>
        <end position="124"/>
    </location>
</feature>
<dbReference type="Gene3D" id="3.90.550.10">
    <property type="entry name" value="Spore Coat Polysaccharide Biosynthesis Protein SpsA, Chain A"/>
    <property type="match status" value="1"/>
</dbReference>
<evidence type="ECO:0000259" key="2">
    <source>
        <dbReference type="Pfam" id="PF00535"/>
    </source>
</evidence>
<dbReference type="PANTHER" id="PTHR22916">
    <property type="entry name" value="GLYCOSYLTRANSFERASE"/>
    <property type="match status" value="1"/>
</dbReference>
<accession>A0AAE4FNH2</accession>
<dbReference type="GO" id="GO:0016758">
    <property type="term" value="F:hexosyltransferase activity"/>
    <property type="evidence" value="ECO:0007669"/>
    <property type="project" value="UniProtKB-ARBA"/>
</dbReference>
<dbReference type="RefSeq" id="WP_322876555.1">
    <property type="nucleotide sequence ID" value="NZ_JAVMIP010000001.1"/>
</dbReference>
<dbReference type="PANTHER" id="PTHR22916:SF3">
    <property type="entry name" value="UDP-GLCNAC:BETAGAL BETA-1,3-N-ACETYLGLUCOSAMINYLTRANSFERASE-LIKE PROTEIN 1"/>
    <property type="match status" value="1"/>
</dbReference>
<organism evidence="3 4">
    <name type="scientific">Pseudocalidococcus azoricus BACA0444</name>
    <dbReference type="NCBI Taxonomy" id="2918990"/>
    <lineage>
        <taxon>Bacteria</taxon>
        <taxon>Bacillati</taxon>
        <taxon>Cyanobacteriota</taxon>
        <taxon>Cyanophyceae</taxon>
        <taxon>Acaryochloridales</taxon>
        <taxon>Thermosynechococcaceae</taxon>
        <taxon>Pseudocalidococcus</taxon>
        <taxon>Pseudocalidococcus azoricus</taxon>
    </lineage>
</organism>
<dbReference type="InterPro" id="IPR001173">
    <property type="entry name" value="Glyco_trans_2-like"/>
</dbReference>
<dbReference type="AlphaFoldDB" id="A0AAE4FNH2"/>
<gene>
    <name evidence="3" type="ORF">RIF25_00205</name>
</gene>
<dbReference type="InterPro" id="IPR029044">
    <property type="entry name" value="Nucleotide-diphossugar_trans"/>
</dbReference>
<proteinExistence type="predicted"/>
<name>A0AAE4FNH2_9CYAN</name>
<dbReference type="SUPFAM" id="SSF53448">
    <property type="entry name" value="Nucleotide-diphospho-sugar transferases"/>
    <property type="match status" value="1"/>
</dbReference>
<sequence>MPKVSVIVPVYQVEAYIADTIGSILGQTLTDFEVLLVDDGGQDRSIEICHSFTDPRIKIISQANRGLAGARNTGIRQAQGDYLAFLDGDDLWLSEKLAHHVAHLDANHHVGISFSYSAFIDQDGQPLGIYQTPQLTDIDPVQVICRNPISNGSTPVIRRQVLSDIGFPATIGDEIETWYFDETFRQSEDIECWLRIALTTSWQIAGLGEVLTLYRVNTGGLSANIENQLAAWERVITKTRSYAPDFIGKWESLARAYQLRYLARRAVRMRVGKTAVDLIKRAFQSDARILWQEPKRTLLTLAAAYFVKTLPESIYLWLENQAMTMTGTTPKKRLHQKPKDIRNSTVVQNNDSLDNKD</sequence>
<reference evidence="4" key="1">
    <citation type="submission" date="2023-07" db="EMBL/GenBank/DDBJ databases">
        <authorList>
            <person name="Luz R."/>
            <person name="Cordeiro R."/>
            <person name="Fonseca A."/>
            <person name="Goncalves V."/>
        </authorList>
    </citation>
    <scope>NUCLEOTIDE SEQUENCE [LARGE SCALE GENOMIC DNA]</scope>
    <source>
        <strain evidence="4">BACA0444</strain>
    </source>
</reference>
<dbReference type="EMBL" id="JAVMIP010000001">
    <property type="protein sequence ID" value="MDS3859216.1"/>
    <property type="molecule type" value="Genomic_DNA"/>
</dbReference>
<keyword evidence="3" id="KW-0808">Transferase</keyword>
<evidence type="ECO:0000313" key="3">
    <source>
        <dbReference type="EMBL" id="MDS3859216.1"/>
    </source>
</evidence>
<keyword evidence="3" id="KW-0328">Glycosyltransferase</keyword>